<gene>
    <name evidence="2" type="ORF">CO2235_90278</name>
    <name evidence="1" type="ORF">JTE92_18435</name>
</gene>
<accession>A0A375GFE7</accession>
<dbReference type="OrthoDB" id="9152756at2"/>
<evidence type="ECO:0008006" key="4">
    <source>
        <dbReference type="Google" id="ProtNLM"/>
    </source>
</evidence>
<evidence type="ECO:0000313" key="1">
    <source>
        <dbReference type="EMBL" id="QRQ95432.1"/>
    </source>
</evidence>
<sequence>MFSAILSFLGGSAFRLIWEQISQMWTAHQEQKHELERMRLQGELDAAAHERNQAAIKLQADLGVQTIRVQAEADLARLDATTFGQAVTESMKPSGIALVDTWNGIVRPAAATIALMLWCVALNAQGFKMTEWDRELVGVILGFFFAVRVLSSTRSKV</sequence>
<dbReference type="EMBL" id="OGUS01000131">
    <property type="protein sequence ID" value="SPC17404.1"/>
    <property type="molecule type" value="Genomic_DNA"/>
</dbReference>
<dbReference type="GeneID" id="303491533"/>
<organism evidence="2">
    <name type="scientific">Cupriavidus oxalaticus</name>
    <dbReference type="NCBI Taxonomy" id="96344"/>
    <lineage>
        <taxon>Bacteria</taxon>
        <taxon>Pseudomonadati</taxon>
        <taxon>Pseudomonadota</taxon>
        <taxon>Betaproteobacteria</taxon>
        <taxon>Burkholderiales</taxon>
        <taxon>Burkholderiaceae</taxon>
        <taxon>Cupriavidus</taxon>
    </lineage>
</organism>
<proteinExistence type="predicted"/>
<reference evidence="1 3" key="2">
    <citation type="submission" date="2021-02" db="EMBL/GenBank/DDBJ databases">
        <title>Complete Genome Sequence of Cupriavidus oxalaticus Strain Ox1, a Soil Oxalate-Degrading Species.</title>
        <authorList>
            <person name="Palmieri F."/>
            <person name="Udriet P."/>
            <person name="Deuasquier M."/>
            <person name="Beaudoing E."/>
            <person name="Johnson S.L."/>
            <person name="Davenport K.W."/>
            <person name="Chain P.S."/>
            <person name="Bindschedler S."/>
            <person name="Junier P."/>
        </authorList>
    </citation>
    <scope>NUCLEOTIDE SEQUENCE [LARGE SCALE GENOMIC DNA]</scope>
    <source>
        <strain evidence="1 3">Ox1</strain>
    </source>
</reference>
<keyword evidence="3" id="KW-1185">Reference proteome</keyword>
<dbReference type="AlphaFoldDB" id="A0A375GFE7"/>
<evidence type="ECO:0000313" key="3">
    <source>
        <dbReference type="Proteomes" id="UP000623307"/>
    </source>
</evidence>
<protein>
    <recommendedName>
        <fullName evidence="4">Holin of 3TMs, for gene-transfer release</fullName>
    </recommendedName>
</protein>
<dbReference type="RefSeq" id="WP_063238578.1">
    <property type="nucleotide sequence ID" value="NZ_CP069810.1"/>
</dbReference>
<dbReference type="Proteomes" id="UP000623307">
    <property type="component" value="Chromosome 2"/>
</dbReference>
<name>A0A375GFE7_9BURK</name>
<evidence type="ECO:0000313" key="2">
    <source>
        <dbReference type="EMBL" id="SPC17404.1"/>
    </source>
</evidence>
<reference evidence="2" key="1">
    <citation type="submission" date="2018-01" db="EMBL/GenBank/DDBJ databases">
        <authorList>
            <person name="Clerissi C."/>
        </authorList>
    </citation>
    <scope>NUCLEOTIDE SEQUENCE</scope>
    <source>
        <strain evidence="2">Cupriavidus oxalaticus LMG 2235</strain>
    </source>
</reference>
<dbReference type="Proteomes" id="UP000256862">
    <property type="component" value="Chromosome CO2235"/>
</dbReference>
<dbReference type="EMBL" id="CP069812">
    <property type="protein sequence ID" value="QRQ95432.1"/>
    <property type="molecule type" value="Genomic_DNA"/>
</dbReference>